<name>A0ACB9EGR7_ARCLA</name>
<reference evidence="1 2" key="2">
    <citation type="journal article" date="2022" name="Mol. Ecol. Resour.">
        <title>The genomes of chicory, endive, great burdock and yacon provide insights into Asteraceae paleo-polyploidization history and plant inulin production.</title>
        <authorList>
            <person name="Fan W."/>
            <person name="Wang S."/>
            <person name="Wang H."/>
            <person name="Wang A."/>
            <person name="Jiang F."/>
            <person name="Liu H."/>
            <person name="Zhao H."/>
            <person name="Xu D."/>
            <person name="Zhang Y."/>
        </authorList>
    </citation>
    <scope>NUCLEOTIDE SEQUENCE [LARGE SCALE GENOMIC DNA]</scope>
    <source>
        <strain evidence="2">cv. Niubang</strain>
    </source>
</reference>
<proteinExistence type="predicted"/>
<evidence type="ECO:0000313" key="1">
    <source>
        <dbReference type="EMBL" id="KAI3758025.1"/>
    </source>
</evidence>
<evidence type="ECO:0000313" key="2">
    <source>
        <dbReference type="Proteomes" id="UP001055879"/>
    </source>
</evidence>
<sequence>MIVVQKYVAENVEGNETATVDRVQTEDAEGEAETTTHVEDVRIHVKDLSIDDTAPIFDTIPTKDVEPENETTTPVNTIQTEDVQQKTAANDEDVSMQSTMVIVQSIMTRDVQTELETDTHFLENENVIQTCDDLVNKRMAEKKTGDTIKSTVVMNEPPIISSIAKFNT</sequence>
<organism evidence="1 2">
    <name type="scientific">Arctium lappa</name>
    <name type="common">Greater burdock</name>
    <name type="synonym">Lappa major</name>
    <dbReference type="NCBI Taxonomy" id="4217"/>
    <lineage>
        <taxon>Eukaryota</taxon>
        <taxon>Viridiplantae</taxon>
        <taxon>Streptophyta</taxon>
        <taxon>Embryophyta</taxon>
        <taxon>Tracheophyta</taxon>
        <taxon>Spermatophyta</taxon>
        <taxon>Magnoliopsida</taxon>
        <taxon>eudicotyledons</taxon>
        <taxon>Gunneridae</taxon>
        <taxon>Pentapetalae</taxon>
        <taxon>asterids</taxon>
        <taxon>campanulids</taxon>
        <taxon>Asterales</taxon>
        <taxon>Asteraceae</taxon>
        <taxon>Carduoideae</taxon>
        <taxon>Cardueae</taxon>
        <taxon>Arctiinae</taxon>
        <taxon>Arctium</taxon>
    </lineage>
</organism>
<keyword evidence="2" id="KW-1185">Reference proteome</keyword>
<comment type="caution">
    <text evidence="1">The sequence shown here is derived from an EMBL/GenBank/DDBJ whole genome shotgun (WGS) entry which is preliminary data.</text>
</comment>
<dbReference type="EMBL" id="CM042048">
    <property type="protein sequence ID" value="KAI3758025.1"/>
    <property type="molecule type" value="Genomic_DNA"/>
</dbReference>
<accession>A0ACB9EGR7</accession>
<reference evidence="2" key="1">
    <citation type="journal article" date="2022" name="Mol. Ecol. Resour.">
        <title>The genomes of chicory, endive, great burdock and yacon provide insights into Asteraceae palaeo-polyploidization history and plant inulin production.</title>
        <authorList>
            <person name="Fan W."/>
            <person name="Wang S."/>
            <person name="Wang H."/>
            <person name="Wang A."/>
            <person name="Jiang F."/>
            <person name="Liu H."/>
            <person name="Zhao H."/>
            <person name="Xu D."/>
            <person name="Zhang Y."/>
        </authorList>
    </citation>
    <scope>NUCLEOTIDE SEQUENCE [LARGE SCALE GENOMIC DNA]</scope>
    <source>
        <strain evidence="2">cv. Niubang</strain>
    </source>
</reference>
<protein>
    <submittedName>
        <fullName evidence="1">Uncharacterized protein</fullName>
    </submittedName>
</protein>
<dbReference type="Proteomes" id="UP001055879">
    <property type="component" value="Linkage Group LG02"/>
</dbReference>
<gene>
    <name evidence="1" type="ORF">L6452_05572</name>
</gene>